<dbReference type="InterPro" id="IPR036890">
    <property type="entry name" value="HATPase_C_sf"/>
</dbReference>
<dbReference type="NCBIfam" id="TIGR00229">
    <property type="entry name" value="sensory_box"/>
    <property type="match status" value="1"/>
</dbReference>
<keyword evidence="8" id="KW-0902">Two-component regulatory system</keyword>
<dbReference type="CDD" id="cd00082">
    <property type="entry name" value="HisKA"/>
    <property type="match status" value="1"/>
</dbReference>
<dbReference type="PROSITE" id="PS50109">
    <property type="entry name" value="HIS_KIN"/>
    <property type="match status" value="1"/>
</dbReference>
<dbReference type="PROSITE" id="PS50112">
    <property type="entry name" value="PAS"/>
    <property type="match status" value="1"/>
</dbReference>
<keyword evidence="7" id="KW-0067">ATP-binding</keyword>
<dbReference type="Proteomes" id="UP000010847">
    <property type="component" value="Chromosome"/>
</dbReference>
<dbReference type="InterPro" id="IPR035965">
    <property type="entry name" value="PAS-like_dom_sf"/>
</dbReference>
<dbReference type="InterPro" id="IPR003661">
    <property type="entry name" value="HisK_dim/P_dom"/>
</dbReference>
<proteinExistence type="predicted"/>
<feature type="domain" description="PAS" evidence="11">
    <location>
        <begin position="146"/>
        <end position="203"/>
    </location>
</feature>
<evidence type="ECO:0000313" key="12">
    <source>
        <dbReference type="EMBL" id="AHF06091.1"/>
    </source>
</evidence>
<dbReference type="InterPro" id="IPR036097">
    <property type="entry name" value="HisK_dim/P_sf"/>
</dbReference>
<feature type="domain" description="Histidine kinase" evidence="10">
    <location>
        <begin position="284"/>
        <end position="490"/>
    </location>
</feature>
<dbReference type="Pfam" id="PF02518">
    <property type="entry name" value="HATPase_c"/>
    <property type="match status" value="1"/>
</dbReference>
<accession>W0EAK2</accession>
<protein>
    <recommendedName>
        <fullName evidence="2">histidine kinase</fullName>
        <ecNumber evidence="2">2.7.13.3</ecNumber>
    </recommendedName>
</protein>
<dbReference type="STRING" id="871968.DESME_02725"/>
<keyword evidence="6 12" id="KW-0418">Kinase</keyword>
<evidence type="ECO:0000256" key="4">
    <source>
        <dbReference type="ARBA" id="ARBA00022679"/>
    </source>
</evidence>
<dbReference type="OrthoDB" id="505470at2"/>
<dbReference type="KEGG" id="dmt:DESME_02725"/>
<keyword evidence="5" id="KW-0547">Nucleotide-binding</keyword>
<feature type="transmembrane region" description="Helical" evidence="9">
    <location>
        <begin position="6"/>
        <end position="24"/>
    </location>
</feature>
<evidence type="ECO:0000256" key="3">
    <source>
        <dbReference type="ARBA" id="ARBA00022553"/>
    </source>
</evidence>
<dbReference type="eggNOG" id="COG3852">
    <property type="taxonomic scope" value="Bacteria"/>
</dbReference>
<dbReference type="Gene3D" id="1.10.287.130">
    <property type="match status" value="1"/>
</dbReference>
<dbReference type="PANTHER" id="PTHR43065:SF46">
    <property type="entry name" value="C4-DICARBOXYLATE TRANSPORT SENSOR PROTEIN DCTB"/>
    <property type="match status" value="1"/>
</dbReference>
<evidence type="ECO:0000256" key="9">
    <source>
        <dbReference type="SAM" id="Phobius"/>
    </source>
</evidence>
<dbReference type="GO" id="GO:0000155">
    <property type="term" value="F:phosphorelay sensor kinase activity"/>
    <property type="evidence" value="ECO:0007669"/>
    <property type="project" value="InterPro"/>
</dbReference>
<evidence type="ECO:0000256" key="6">
    <source>
        <dbReference type="ARBA" id="ARBA00022777"/>
    </source>
</evidence>
<evidence type="ECO:0000259" key="10">
    <source>
        <dbReference type="PROSITE" id="PS50109"/>
    </source>
</evidence>
<dbReference type="SUPFAM" id="SSF55874">
    <property type="entry name" value="ATPase domain of HSP90 chaperone/DNA topoisomerase II/histidine kinase"/>
    <property type="match status" value="1"/>
</dbReference>
<organism evidence="12 13">
    <name type="scientific">Desulfitobacterium metallireducens DSM 15288</name>
    <dbReference type="NCBI Taxonomy" id="871968"/>
    <lineage>
        <taxon>Bacteria</taxon>
        <taxon>Bacillati</taxon>
        <taxon>Bacillota</taxon>
        <taxon>Clostridia</taxon>
        <taxon>Eubacteriales</taxon>
        <taxon>Desulfitobacteriaceae</taxon>
        <taxon>Desulfitobacterium</taxon>
    </lineage>
</organism>
<keyword evidence="9" id="KW-0812">Transmembrane</keyword>
<dbReference type="Gene3D" id="3.30.450.20">
    <property type="entry name" value="PAS domain"/>
    <property type="match status" value="1"/>
</dbReference>
<dbReference type="PRINTS" id="PR00344">
    <property type="entry name" value="BCTRLSENSOR"/>
</dbReference>
<dbReference type="PANTHER" id="PTHR43065">
    <property type="entry name" value="SENSOR HISTIDINE KINASE"/>
    <property type="match status" value="1"/>
</dbReference>
<keyword evidence="9" id="KW-0472">Membrane</keyword>
<dbReference type="SMART" id="SM00091">
    <property type="entry name" value="PAS"/>
    <property type="match status" value="1"/>
</dbReference>
<feature type="transmembrane region" description="Helical" evidence="9">
    <location>
        <begin position="36"/>
        <end position="67"/>
    </location>
</feature>
<keyword evidence="9" id="KW-1133">Transmembrane helix</keyword>
<evidence type="ECO:0000256" key="7">
    <source>
        <dbReference type="ARBA" id="ARBA00022840"/>
    </source>
</evidence>
<evidence type="ECO:0000256" key="8">
    <source>
        <dbReference type="ARBA" id="ARBA00023012"/>
    </source>
</evidence>
<name>W0EAK2_9FIRM</name>
<dbReference type="Pfam" id="PF13426">
    <property type="entry name" value="PAS_9"/>
    <property type="match status" value="1"/>
</dbReference>
<dbReference type="EMBL" id="CP007032">
    <property type="protein sequence ID" value="AHF06091.1"/>
    <property type="molecule type" value="Genomic_DNA"/>
</dbReference>
<dbReference type="SMART" id="SM00387">
    <property type="entry name" value="HATPase_c"/>
    <property type="match status" value="1"/>
</dbReference>
<gene>
    <name evidence="12" type="ORF">DESME_02725</name>
</gene>
<dbReference type="InterPro" id="IPR005467">
    <property type="entry name" value="His_kinase_dom"/>
</dbReference>
<reference evidence="12 13" key="1">
    <citation type="submission" date="2013-12" db="EMBL/GenBank/DDBJ databases">
        <authorList>
            <consortium name="DOE Joint Genome Institute"/>
            <person name="Smidt H."/>
            <person name="Huntemann M."/>
            <person name="Han J."/>
            <person name="Chen A."/>
            <person name="Kyrpides N."/>
            <person name="Mavromatis K."/>
            <person name="Markowitz V."/>
            <person name="Palaniappan K."/>
            <person name="Ivanova N."/>
            <person name="Schaumberg A."/>
            <person name="Pati A."/>
            <person name="Liolios K."/>
            <person name="Nordberg H.P."/>
            <person name="Cantor M.N."/>
            <person name="Hua S.X."/>
            <person name="Woyke T."/>
        </authorList>
    </citation>
    <scope>NUCLEOTIDE SEQUENCE [LARGE SCALE GENOMIC DNA]</scope>
    <source>
        <strain evidence="13">DSM 15288</strain>
    </source>
</reference>
<evidence type="ECO:0000313" key="13">
    <source>
        <dbReference type="Proteomes" id="UP000010847"/>
    </source>
</evidence>
<keyword evidence="3" id="KW-0597">Phosphoprotein</keyword>
<evidence type="ECO:0000259" key="11">
    <source>
        <dbReference type="PROSITE" id="PS50112"/>
    </source>
</evidence>
<comment type="catalytic activity">
    <reaction evidence="1">
        <text>ATP + protein L-histidine = ADP + protein N-phospho-L-histidine.</text>
        <dbReference type="EC" id="2.7.13.3"/>
    </reaction>
</comment>
<dbReference type="InterPro" id="IPR000014">
    <property type="entry name" value="PAS"/>
</dbReference>
<keyword evidence="13" id="KW-1185">Reference proteome</keyword>
<dbReference type="AlphaFoldDB" id="W0EAK2"/>
<dbReference type="Pfam" id="PF00512">
    <property type="entry name" value="HisKA"/>
    <property type="match status" value="1"/>
</dbReference>
<sequence>MKRDTLSLKLVIIMIIFYLIPLFLDIPEGIRHHDFFWLLYLIPVIGASYHLGLRGGFLFASIGIFIFSSWELKEFILDYNTHHRNNLFEVFMIDALLFLVALALGTLSDKIKNEKEQGQKKNEYFESIILALTSQQVKSEESLRAYKEILTKVFSEIQIPLYVLNSNDGTFLEVNKSFETLVGYSREEILGHNCNFFKLFSEDQTITELNNGITEKNIPIKNFETEFETKNGEIRNGLFSVQSLQLPNSPGILCTCIDITDLTQLKAEMARLDRLKLIGVMAAGLGHEIRNPLTTVRGYLQFLGAKTEFAQAKSHFDLMISELDHSNAIITEFLSLAKTKPIETELEDNNINEIIQRLYPLMVTNASSNDKIIQLNLNPIPNLKLNVKEIRQLIMNLVRNGLEAMTSDGILSIRTYVEDGEAILAIHDHGCGIRPEILNKLGTPFLSTKDTGTGLGLAVCYGIIERHNATINVQTGPTGTTFYIKFRFQENYFLPNCGK</sequence>
<evidence type="ECO:0000256" key="5">
    <source>
        <dbReference type="ARBA" id="ARBA00022741"/>
    </source>
</evidence>
<dbReference type="RefSeq" id="WP_006717388.1">
    <property type="nucleotide sequence ID" value="NZ_CP007032.1"/>
</dbReference>
<dbReference type="EC" id="2.7.13.3" evidence="2"/>
<dbReference type="HOGENOM" id="CLU_000445_114_39_9"/>
<dbReference type="SUPFAM" id="SSF47384">
    <property type="entry name" value="Homodimeric domain of signal transducing histidine kinase"/>
    <property type="match status" value="1"/>
</dbReference>
<dbReference type="SUPFAM" id="SSF55785">
    <property type="entry name" value="PYP-like sensor domain (PAS domain)"/>
    <property type="match status" value="1"/>
</dbReference>
<dbReference type="GO" id="GO:0005524">
    <property type="term" value="F:ATP binding"/>
    <property type="evidence" value="ECO:0007669"/>
    <property type="project" value="UniProtKB-KW"/>
</dbReference>
<dbReference type="InterPro" id="IPR003594">
    <property type="entry name" value="HATPase_dom"/>
</dbReference>
<evidence type="ECO:0000256" key="1">
    <source>
        <dbReference type="ARBA" id="ARBA00000085"/>
    </source>
</evidence>
<dbReference type="InterPro" id="IPR004358">
    <property type="entry name" value="Sig_transdc_His_kin-like_C"/>
</dbReference>
<dbReference type="Gene3D" id="3.30.565.10">
    <property type="entry name" value="Histidine kinase-like ATPase, C-terminal domain"/>
    <property type="match status" value="1"/>
</dbReference>
<evidence type="ECO:0000256" key="2">
    <source>
        <dbReference type="ARBA" id="ARBA00012438"/>
    </source>
</evidence>
<dbReference type="CDD" id="cd00130">
    <property type="entry name" value="PAS"/>
    <property type="match status" value="1"/>
</dbReference>
<keyword evidence="4" id="KW-0808">Transferase</keyword>
<dbReference type="SMART" id="SM00388">
    <property type="entry name" value="HisKA"/>
    <property type="match status" value="1"/>
</dbReference>
<feature type="transmembrane region" description="Helical" evidence="9">
    <location>
        <begin position="87"/>
        <end position="107"/>
    </location>
</feature>